<evidence type="ECO:0000313" key="2">
    <source>
        <dbReference type="Proteomes" id="UP000816034"/>
    </source>
</evidence>
<dbReference type="AlphaFoldDB" id="A0AA88KKK2"/>
<evidence type="ECO:0000313" key="1">
    <source>
        <dbReference type="EMBL" id="KAG2377894.1"/>
    </source>
</evidence>
<name>A0AA88KKK2_NAELO</name>
<reference evidence="1 2" key="1">
    <citation type="journal article" date="2018" name="BMC Genomics">
        <title>The genome of Naegleria lovaniensis, the basis for a comparative approach to unravel pathogenicity factors of the human pathogenic amoeba N. fowleri.</title>
        <authorList>
            <person name="Liechti N."/>
            <person name="Schurch N."/>
            <person name="Bruggmann R."/>
            <person name="Wittwer M."/>
        </authorList>
    </citation>
    <scope>NUCLEOTIDE SEQUENCE [LARGE SCALE GENOMIC DNA]</scope>
    <source>
        <strain evidence="1 2">ATCC 30569</strain>
    </source>
</reference>
<proteinExistence type="predicted"/>
<dbReference type="EMBL" id="PYSW02000036">
    <property type="protein sequence ID" value="KAG2377894.1"/>
    <property type="molecule type" value="Genomic_DNA"/>
</dbReference>
<dbReference type="RefSeq" id="XP_044545156.1">
    <property type="nucleotide sequence ID" value="XM_044699114.1"/>
</dbReference>
<gene>
    <name evidence="1" type="ORF">C9374_008979</name>
</gene>
<keyword evidence="2" id="KW-1185">Reference proteome</keyword>
<protein>
    <submittedName>
        <fullName evidence="1">Uncharacterized protein</fullName>
    </submittedName>
</protein>
<organism evidence="1 2">
    <name type="scientific">Naegleria lovaniensis</name>
    <name type="common">Amoeba</name>
    <dbReference type="NCBI Taxonomy" id="51637"/>
    <lineage>
        <taxon>Eukaryota</taxon>
        <taxon>Discoba</taxon>
        <taxon>Heterolobosea</taxon>
        <taxon>Tetramitia</taxon>
        <taxon>Eutetramitia</taxon>
        <taxon>Vahlkampfiidae</taxon>
        <taxon>Naegleria</taxon>
    </lineage>
</organism>
<dbReference type="Proteomes" id="UP000816034">
    <property type="component" value="Unassembled WGS sequence"/>
</dbReference>
<sequence>MTQRFRIEFDTLQQLRQLFLQSLEIQREVGGILSSRMLVDDDQTENGEKHKRKVVVVNDDDSERVEDENILLLELPTDEVANRKVGTQHKEYTLCEVHDDVPYTFHCHPIEVDIKSQLPINISNLISSEDMIGVVQDHVSNNGYLSNCNGKLEFDILLCPLGLFVSSATEVIINKWIELEDEIVVDKHSKKLMKKLSSTKTEVDDSNFVNQLKHLIHTTLNDDNPFWASEENALMNNGFNEYVGSWYYLNRGEGFFAKEILTKFKYLGYQYWWKKQVFSIEKKTKKAAQVQEICEVENLETMKYLAESLPLNKQLDWFKSTEFLSIDYSKHKLLQDYLTEMRTFGFYIQFFNWNSERIDFVFVK</sequence>
<comment type="caution">
    <text evidence="1">The sequence shown here is derived from an EMBL/GenBank/DDBJ whole genome shotgun (WGS) entry which is preliminary data.</text>
</comment>
<dbReference type="GeneID" id="68101433"/>
<accession>A0AA88KKK2</accession>